<dbReference type="InterPro" id="IPR008278">
    <property type="entry name" value="4-PPantetheinyl_Trfase_dom"/>
</dbReference>
<dbReference type="PANTHER" id="PTHR12215:SF10">
    <property type="entry name" value="L-AMINOADIPATE-SEMIALDEHYDE DEHYDROGENASE-PHOSPHOPANTETHEINYL TRANSFERASE"/>
    <property type="match status" value="1"/>
</dbReference>
<evidence type="ECO:0000313" key="5">
    <source>
        <dbReference type="Proteomes" id="UP000622245"/>
    </source>
</evidence>
<dbReference type="InterPro" id="IPR037143">
    <property type="entry name" value="4-PPantetheinyl_Trfase_dom_sf"/>
</dbReference>
<keyword evidence="2 4" id="KW-0808">Transferase</keyword>
<keyword evidence="5" id="KW-1185">Reference proteome</keyword>
<proteinExistence type="inferred from homology"/>
<dbReference type="Gene3D" id="3.90.470.20">
    <property type="entry name" value="4'-phosphopantetheinyl transferase domain"/>
    <property type="match status" value="2"/>
</dbReference>
<dbReference type="InterPro" id="IPR050559">
    <property type="entry name" value="P-Pant_transferase_sf"/>
</dbReference>
<accession>A0ABS1YF32</accession>
<dbReference type="SUPFAM" id="SSF56214">
    <property type="entry name" value="4'-phosphopantetheinyl transferase"/>
    <property type="match status" value="2"/>
</dbReference>
<reference evidence="4 5" key="1">
    <citation type="submission" date="2021-01" db="EMBL/GenBank/DDBJ databases">
        <title>Draft genome sequence of Micromonospora sp. strain STR1s_6.</title>
        <authorList>
            <person name="Karlyshev A."/>
            <person name="Jawad R."/>
        </authorList>
    </citation>
    <scope>NUCLEOTIDE SEQUENCE [LARGE SCALE GENOMIC DNA]</scope>
    <source>
        <strain evidence="4 5">STR1S-6</strain>
    </source>
</reference>
<evidence type="ECO:0000256" key="1">
    <source>
        <dbReference type="ARBA" id="ARBA00010990"/>
    </source>
</evidence>
<comment type="similarity">
    <text evidence="1">Belongs to the P-Pant transferase superfamily. Gsp/Sfp/HetI/AcpT family.</text>
</comment>
<evidence type="ECO:0000259" key="3">
    <source>
        <dbReference type="Pfam" id="PF01648"/>
    </source>
</evidence>
<dbReference type="EMBL" id="JAEVHL010000040">
    <property type="protein sequence ID" value="MBM0276003.1"/>
    <property type="molecule type" value="Genomic_DNA"/>
</dbReference>
<dbReference type="GO" id="GO:0016740">
    <property type="term" value="F:transferase activity"/>
    <property type="evidence" value="ECO:0007669"/>
    <property type="project" value="UniProtKB-KW"/>
</dbReference>
<name>A0ABS1YF32_9ACTN</name>
<dbReference type="PANTHER" id="PTHR12215">
    <property type="entry name" value="PHOSPHOPANTETHEINE TRANSFERASE"/>
    <property type="match status" value="1"/>
</dbReference>
<feature type="domain" description="4'-phosphopantetheinyl transferase" evidence="3">
    <location>
        <begin position="115"/>
        <end position="199"/>
    </location>
</feature>
<comment type="caution">
    <text evidence="4">The sequence shown here is derived from an EMBL/GenBank/DDBJ whole genome shotgun (WGS) entry which is preliminary data.</text>
</comment>
<dbReference type="Pfam" id="PF01648">
    <property type="entry name" value="ACPS"/>
    <property type="match status" value="1"/>
</dbReference>
<evidence type="ECO:0000256" key="2">
    <source>
        <dbReference type="ARBA" id="ARBA00022679"/>
    </source>
</evidence>
<sequence length="244" mass="25626">MTAVPVQLWWAGPESADESLLALLDPAEVSRYGGYRVASARRHYLTGRALLRVALGRHLGLDPAAVPLRTSCPGCGGPHGRPRLVLPDRADEALPEVSVSHSGARVVVALALGAPVGVDVQQVDERLDLAALIPSTLAPAEATALSRLGEAAGPAAFTRIWTRKEAVLKALGVGLARPLPQLEVSPPDQPAAVLRWPDVDVPPRVTLLDVDAGTDHRASLAVFADAVDLSSHDGAALLARQPRR</sequence>
<organism evidence="4 5">
    <name type="scientific">Micromonospora tarensis</name>
    <dbReference type="NCBI Taxonomy" id="2806100"/>
    <lineage>
        <taxon>Bacteria</taxon>
        <taxon>Bacillati</taxon>
        <taxon>Actinomycetota</taxon>
        <taxon>Actinomycetes</taxon>
        <taxon>Micromonosporales</taxon>
        <taxon>Micromonosporaceae</taxon>
        <taxon>Micromonospora</taxon>
    </lineage>
</organism>
<dbReference type="Proteomes" id="UP000622245">
    <property type="component" value="Unassembled WGS sequence"/>
</dbReference>
<gene>
    <name evidence="4" type="ORF">JM949_11420</name>
</gene>
<protein>
    <submittedName>
        <fullName evidence="4">4'-phosphopantetheinyl transferase superfamily protein</fullName>
    </submittedName>
</protein>
<evidence type="ECO:0000313" key="4">
    <source>
        <dbReference type="EMBL" id="MBM0276003.1"/>
    </source>
</evidence>